<accession>A0A9W6GD82</accession>
<evidence type="ECO:0008006" key="4">
    <source>
        <dbReference type="Google" id="ProtNLM"/>
    </source>
</evidence>
<organism evidence="2 3">
    <name type="scientific">Glycomyces algeriensis</name>
    <dbReference type="NCBI Taxonomy" id="256037"/>
    <lineage>
        <taxon>Bacteria</taxon>
        <taxon>Bacillati</taxon>
        <taxon>Actinomycetota</taxon>
        <taxon>Actinomycetes</taxon>
        <taxon>Glycomycetales</taxon>
        <taxon>Glycomycetaceae</taxon>
        <taxon>Glycomyces</taxon>
    </lineage>
</organism>
<feature type="transmembrane region" description="Helical" evidence="1">
    <location>
        <begin position="100"/>
        <end position="124"/>
    </location>
</feature>
<keyword evidence="1" id="KW-1133">Transmembrane helix</keyword>
<keyword evidence="1" id="KW-0472">Membrane</keyword>
<sequence length="125" mass="12198">MALAVVFATVASFAFSAVLYGAPPVAAYVGRHSHPRPGVPVAVQMGAVLARSLVAACLTAGLMQVAGWSGLGDGALLGLALGALPAAILTGAVVHEGVPVGLAAVHALDWVVKLTLIGAIVGLAA</sequence>
<feature type="transmembrane region" description="Helical" evidence="1">
    <location>
        <begin position="75"/>
        <end position="94"/>
    </location>
</feature>
<protein>
    <recommendedName>
        <fullName evidence="4">DUF1761 family protein</fullName>
    </recommendedName>
</protein>
<reference evidence="2" key="1">
    <citation type="submission" date="2022-12" db="EMBL/GenBank/DDBJ databases">
        <title>Reference genome sequencing for broad-spectrum identification of bacterial and archaeal isolates by mass spectrometry.</title>
        <authorList>
            <person name="Sekiguchi Y."/>
            <person name="Tourlousse D.M."/>
        </authorList>
    </citation>
    <scope>NUCLEOTIDE SEQUENCE</scope>
    <source>
        <strain evidence="2">LLR39Z86</strain>
    </source>
</reference>
<keyword evidence="1" id="KW-0812">Transmembrane</keyword>
<name>A0A9W6GD82_9ACTN</name>
<evidence type="ECO:0000256" key="1">
    <source>
        <dbReference type="SAM" id="Phobius"/>
    </source>
</evidence>
<comment type="caution">
    <text evidence="2">The sequence shown here is derived from an EMBL/GenBank/DDBJ whole genome shotgun (WGS) entry which is preliminary data.</text>
</comment>
<keyword evidence="3" id="KW-1185">Reference proteome</keyword>
<dbReference type="AlphaFoldDB" id="A0A9W6GD82"/>
<dbReference type="Proteomes" id="UP001144313">
    <property type="component" value="Unassembled WGS sequence"/>
</dbReference>
<evidence type="ECO:0000313" key="2">
    <source>
        <dbReference type="EMBL" id="GLI44677.1"/>
    </source>
</evidence>
<dbReference type="RefSeq" id="WP_270117318.1">
    <property type="nucleotide sequence ID" value="NZ_BAAAOL010000001.1"/>
</dbReference>
<dbReference type="Pfam" id="PF08570">
    <property type="entry name" value="DUF1761"/>
    <property type="match status" value="1"/>
</dbReference>
<dbReference type="InterPro" id="IPR013879">
    <property type="entry name" value="DUF1761"/>
</dbReference>
<evidence type="ECO:0000313" key="3">
    <source>
        <dbReference type="Proteomes" id="UP001144313"/>
    </source>
</evidence>
<dbReference type="EMBL" id="BSDT01000001">
    <property type="protein sequence ID" value="GLI44677.1"/>
    <property type="molecule type" value="Genomic_DNA"/>
</dbReference>
<proteinExistence type="predicted"/>
<feature type="transmembrane region" description="Helical" evidence="1">
    <location>
        <begin position="45"/>
        <end position="63"/>
    </location>
</feature>
<gene>
    <name evidence="2" type="ORF">GALLR39Z86_45270</name>
</gene>